<accession>A0ABY3YJ49</accession>
<gene>
    <name evidence="3" type="ORF">MQE36_12365</name>
</gene>
<dbReference type="InterPro" id="IPR008979">
    <property type="entry name" value="Galactose-bd-like_sf"/>
</dbReference>
<evidence type="ECO:0000256" key="1">
    <source>
        <dbReference type="SAM" id="SignalP"/>
    </source>
</evidence>
<name>A0ABY3YJ49_9FLAO</name>
<organism evidence="3 4">
    <name type="scientific">Zhouia spongiae</name>
    <dbReference type="NCBI Taxonomy" id="2202721"/>
    <lineage>
        <taxon>Bacteria</taxon>
        <taxon>Pseudomonadati</taxon>
        <taxon>Bacteroidota</taxon>
        <taxon>Flavobacteriia</taxon>
        <taxon>Flavobacteriales</taxon>
        <taxon>Flavobacteriaceae</taxon>
        <taxon>Zhouia</taxon>
    </lineage>
</organism>
<feature type="domain" description="Glycoside hydrolase family 2 catalytic" evidence="2">
    <location>
        <begin position="301"/>
        <end position="519"/>
    </location>
</feature>
<dbReference type="Proteomes" id="UP000829476">
    <property type="component" value="Chromosome"/>
</dbReference>
<feature type="signal peptide" evidence="1">
    <location>
        <begin position="1"/>
        <end position="20"/>
    </location>
</feature>
<dbReference type="InterPro" id="IPR051913">
    <property type="entry name" value="GH2_Domain-Containing"/>
</dbReference>
<evidence type="ECO:0000313" key="3">
    <source>
        <dbReference type="EMBL" id="UNY97876.1"/>
    </source>
</evidence>
<dbReference type="PANTHER" id="PTHR42732">
    <property type="entry name" value="BETA-GALACTOSIDASE"/>
    <property type="match status" value="1"/>
</dbReference>
<dbReference type="SUPFAM" id="SSF51445">
    <property type="entry name" value="(Trans)glycosidases"/>
    <property type="match status" value="1"/>
</dbReference>
<reference evidence="3 4" key="1">
    <citation type="journal article" date="2018" name="Int. J. Syst. Evol. Microbiol.">
        <title>Zhouia spongiae sp. nov., isolated from a marine sponge.</title>
        <authorList>
            <person name="Zhuang L."/>
            <person name="Lin B."/>
            <person name="Qin F."/>
            <person name="Luo L."/>
        </authorList>
    </citation>
    <scope>NUCLEOTIDE SEQUENCE [LARGE SCALE GENOMIC DNA]</scope>
    <source>
        <strain evidence="3 4">HN-Y44</strain>
    </source>
</reference>
<dbReference type="Pfam" id="PF02836">
    <property type="entry name" value="Glyco_hydro_2_C"/>
    <property type="match status" value="1"/>
</dbReference>
<sequence length="1078" mass="122463">MFKNVTIFITLVLNLVFVHAQENVLDLSGEWQVTLSKNRPEIANTTDYKREGIIKLPSSLARQGYGLKTTGSDFGVLTPTYKYLGVAVFERTIDIPEEWEHKQIQIFLERVLWQSKIFIDDVELSTQDALGTPHIHKLGVLTPGKHRLKIAVNNDMIHNIGDKGHAYGAYTQSIWNGIVGRMELTAHDPTFISKIRTFPMLDSDQLGVELDITAAKKEKGKLTLDIRELGSEKVVKSVEVSYKLEEGTQQKNVLIDLNGVLKKWNEFDPSVYILTADLNTRKYNDVKETEFGYLKISHNGTNVLINDTPVFLRGNLDCVHFPQTGYPSAKVEDWVRIFKIYKDYGLNHARFHSWCPPEAAFKAANRVGIYLQAEASIWIDWWMSVDNTERGRPEMNTKGFPQGLGKDPERDQFVVEEMNRVVDYYGNHPSFTMFCIGNELGNSDFDVMKKWVKDLKEKDSRRLYSVSTARKITEADDYMATHYIQNVGRTRGLNGAHTDWDFEKVYSQMDIPIIAHEIGQWPVYPSWSEIAKYKGVLKARNFEEFKAVAEKNGIADQADDFKMASGALNQIMYKYETESFLRTKSCAGVQLLSMQDYQGQGEALIGWLDANWESKGITTPQKFKAHFNETVPLLRMEKFVWTTEEQFKGVIQLSHYGRYPIKEGKIIAKISTSSGRILKSKEWEVQDLEVGSLTDIGTITESLNTIGEPQQLTVSVALEGTEFKNEWHIWVYPTAVPEIDDKDIIVSQMLDKKTLEALKKGKNVLLLANNLGTEETSTNLSFNPLYWSLTFFPGQGKTNLGLLIKDKHAAFNKFVTDYHSDWQWETIMKGSKGFILNDTPKLYKPIAQVVDDFHRNNKEGAVFEFKVGKGNLLVCGFNIANSDLPVAKQLLYSLKSYVGSVDFKPSTPIAENTLKELFPYIPKADNVAVKGAFKNAVLQVFAAKNLETENESVTWEGTSDQVLIQKEVKYNVKADGTWKDDKGTAWHGKEMTITMECPEGMLGSFYVLFDDWNKQDREGIVEFEGRKVQLGAHSTKGGQWVKFHVMREDSNDGKLILKAKATKGNNLMIREIALEKEE</sequence>
<dbReference type="RefSeq" id="WP_242936287.1">
    <property type="nucleotide sequence ID" value="NZ_CP094326.1"/>
</dbReference>
<dbReference type="InterPro" id="IPR017853">
    <property type="entry name" value="GH"/>
</dbReference>
<dbReference type="Gene3D" id="2.60.120.260">
    <property type="entry name" value="Galactose-binding domain-like"/>
    <property type="match status" value="1"/>
</dbReference>
<keyword evidence="4" id="KW-1185">Reference proteome</keyword>
<feature type="chain" id="PRO_5047547627" description="Glycoside hydrolase family 2 catalytic domain-containing protein" evidence="1">
    <location>
        <begin position="21"/>
        <end position="1078"/>
    </location>
</feature>
<keyword evidence="1" id="KW-0732">Signal</keyword>
<proteinExistence type="predicted"/>
<evidence type="ECO:0000313" key="4">
    <source>
        <dbReference type="Proteomes" id="UP000829476"/>
    </source>
</evidence>
<dbReference type="InterPro" id="IPR006103">
    <property type="entry name" value="Glyco_hydro_2_cat"/>
</dbReference>
<dbReference type="PANTHER" id="PTHR42732:SF1">
    <property type="entry name" value="BETA-MANNOSIDASE"/>
    <property type="match status" value="1"/>
</dbReference>
<evidence type="ECO:0000259" key="2">
    <source>
        <dbReference type="Pfam" id="PF02836"/>
    </source>
</evidence>
<dbReference type="EMBL" id="CP094326">
    <property type="protein sequence ID" value="UNY97876.1"/>
    <property type="molecule type" value="Genomic_DNA"/>
</dbReference>
<dbReference type="SUPFAM" id="SSF49785">
    <property type="entry name" value="Galactose-binding domain-like"/>
    <property type="match status" value="1"/>
</dbReference>
<protein>
    <recommendedName>
        <fullName evidence="2">Glycoside hydrolase family 2 catalytic domain-containing protein</fullName>
    </recommendedName>
</protein>
<dbReference type="Gene3D" id="3.20.20.80">
    <property type="entry name" value="Glycosidases"/>
    <property type="match status" value="1"/>
</dbReference>